<dbReference type="Proteomes" id="UP001497516">
    <property type="component" value="Chromosome 3"/>
</dbReference>
<evidence type="ECO:0000256" key="6">
    <source>
        <dbReference type="SAM" id="Phobius"/>
    </source>
</evidence>
<keyword evidence="3" id="KW-0862">Zinc</keyword>
<keyword evidence="2 4" id="KW-0863">Zinc-finger</keyword>
<dbReference type="InterPro" id="IPR001841">
    <property type="entry name" value="Znf_RING"/>
</dbReference>
<protein>
    <recommendedName>
        <fullName evidence="7">RING-type domain-containing protein</fullName>
    </recommendedName>
</protein>
<dbReference type="PROSITE" id="PS50089">
    <property type="entry name" value="ZF_RING_2"/>
    <property type="match status" value="1"/>
</dbReference>
<evidence type="ECO:0000259" key="7">
    <source>
        <dbReference type="PROSITE" id="PS50089"/>
    </source>
</evidence>
<feature type="region of interest" description="Disordered" evidence="5">
    <location>
        <begin position="71"/>
        <end position="93"/>
    </location>
</feature>
<evidence type="ECO:0000256" key="4">
    <source>
        <dbReference type="PROSITE-ProRule" id="PRU00175"/>
    </source>
</evidence>
<dbReference type="SUPFAM" id="SSF57850">
    <property type="entry name" value="RING/U-box"/>
    <property type="match status" value="1"/>
</dbReference>
<feature type="domain" description="RING-type" evidence="7">
    <location>
        <begin position="97"/>
        <end position="139"/>
    </location>
</feature>
<gene>
    <name evidence="8" type="ORF">LTRI10_LOCUS17076</name>
</gene>
<evidence type="ECO:0000256" key="3">
    <source>
        <dbReference type="ARBA" id="ARBA00022833"/>
    </source>
</evidence>
<proteinExistence type="predicted"/>
<keyword evidence="1" id="KW-0479">Metal-binding</keyword>
<dbReference type="GO" id="GO:0008270">
    <property type="term" value="F:zinc ion binding"/>
    <property type="evidence" value="ECO:0007669"/>
    <property type="project" value="UniProtKB-KW"/>
</dbReference>
<dbReference type="PANTHER" id="PTHR45969">
    <property type="entry name" value="RING ZINC FINGER PROTEIN-RELATED"/>
    <property type="match status" value="1"/>
</dbReference>
<dbReference type="SMART" id="SM00184">
    <property type="entry name" value="RING"/>
    <property type="match status" value="1"/>
</dbReference>
<dbReference type="Pfam" id="PF13639">
    <property type="entry name" value="zf-RING_2"/>
    <property type="match status" value="1"/>
</dbReference>
<dbReference type="InterPro" id="IPR013083">
    <property type="entry name" value="Znf_RING/FYVE/PHD"/>
</dbReference>
<keyword evidence="6" id="KW-0812">Transmembrane</keyword>
<feature type="compositionally biased region" description="Acidic residues" evidence="5">
    <location>
        <begin position="74"/>
        <end position="85"/>
    </location>
</feature>
<keyword evidence="6" id="KW-0472">Membrane</keyword>
<evidence type="ECO:0000313" key="9">
    <source>
        <dbReference type="Proteomes" id="UP001497516"/>
    </source>
</evidence>
<dbReference type="GO" id="GO:0016567">
    <property type="term" value="P:protein ubiquitination"/>
    <property type="evidence" value="ECO:0007669"/>
    <property type="project" value="TreeGrafter"/>
</dbReference>
<evidence type="ECO:0000256" key="1">
    <source>
        <dbReference type="ARBA" id="ARBA00022723"/>
    </source>
</evidence>
<reference evidence="8 9" key="1">
    <citation type="submission" date="2024-04" db="EMBL/GenBank/DDBJ databases">
        <authorList>
            <person name="Fracassetti M."/>
        </authorList>
    </citation>
    <scope>NUCLEOTIDE SEQUENCE [LARGE SCALE GENOMIC DNA]</scope>
</reference>
<accession>A0AAV2DNT5</accession>
<evidence type="ECO:0000313" key="8">
    <source>
        <dbReference type="EMBL" id="CAL1375265.1"/>
    </source>
</evidence>
<dbReference type="PANTHER" id="PTHR45969:SF69">
    <property type="entry name" value="FINGER DOMAIN PROTEIN, PUTATIVE (AFU_ORTHOLOGUE AFUA_3G12190)-RELATED"/>
    <property type="match status" value="1"/>
</dbReference>
<organism evidence="8 9">
    <name type="scientific">Linum trigynum</name>
    <dbReference type="NCBI Taxonomy" id="586398"/>
    <lineage>
        <taxon>Eukaryota</taxon>
        <taxon>Viridiplantae</taxon>
        <taxon>Streptophyta</taxon>
        <taxon>Embryophyta</taxon>
        <taxon>Tracheophyta</taxon>
        <taxon>Spermatophyta</taxon>
        <taxon>Magnoliopsida</taxon>
        <taxon>eudicotyledons</taxon>
        <taxon>Gunneridae</taxon>
        <taxon>Pentapetalae</taxon>
        <taxon>rosids</taxon>
        <taxon>fabids</taxon>
        <taxon>Malpighiales</taxon>
        <taxon>Linaceae</taxon>
        <taxon>Linum</taxon>
    </lineage>
</organism>
<dbReference type="Gene3D" id="3.30.40.10">
    <property type="entry name" value="Zinc/RING finger domain, C3HC4 (zinc finger)"/>
    <property type="match status" value="1"/>
</dbReference>
<feature type="transmembrane region" description="Helical" evidence="6">
    <location>
        <begin position="21"/>
        <end position="42"/>
    </location>
</feature>
<sequence length="143" mass="16662">MNASANCTQDKSHCHRMDWPSFWRVLELFLLGFAIWGVYSLVKWCFCRPPSPPPPPPSRRLGYGIVVFKRRGEEEEEEEEEEVDEEQGRRRSLPEECSICLDKFKDGDVCSSLLVCHHLYHKACFDPWLTQNPHCPLCRASVH</sequence>
<dbReference type="AlphaFoldDB" id="A0AAV2DNT5"/>
<dbReference type="EMBL" id="OZ034816">
    <property type="protein sequence ID" value="CAL1375265.1"/>
    <property type="molecule type" value="Genomic_DNA"/>
</dbReference>
<keyword evidence="9" id="KW-1185">Reference proteome</keyword>
<evidence type="ECO:0000256" key="5">
    <source>
        <dbReference type="SAM" id="MobiDB-lite"/>
    </source>
</evidence>
<name>A0AAV2DNT5_9ROSI</name>
<dbReference type="GO" id="GO:0061630">
    <property type="term" value="F:ubiquitin protein ligase activity"/>
    <property type="evidence" value="ECO:0007669"/>
    <property type="project" value="TreeGrafter"/>
</dbReference>
<keyword evidence="6" id="KW-1133">Transmembrane helix</keyword>
<evidence type="ECO:0000256" key="2">
    <source>
        <dbReference type="ARBA" id="ARBA00022771"/>
    </source>
</evidence>